<proteinExistence type="predicted"/>
<protein>
    <submittedName>
        <fullName evidence="2">Uncharacterized protein</fullName>
    </submittedName>
</protein>
<dbReference type="Proteomes" id="UP000008988">
    <property type="component" value="Unassembled WGS sequence"/>
</dbReference>
<keyword evidence="1" id="KW-0732">Signal</keyword>
<evidence type="ECO:0000256" key="1">
    <source>
        <dbReference type="SAM" id="SignalP"/>
    </source>
</evidence>
<organism evidence="2 3">
    <name type="scientific">Saccharomyces cerevisiae (strain AWRI1631)</name>
    <name type="common">Baker's yeast</name>
    <dbReference type="NCBI Taxonomy" id="545124"/>
    <lineage>
        <taxon>Eukaryota</taxon>
        <taxon>Fungi</taxon>
        <taxon>Dikarya</taxon>
        <taxon>Ascomycota</taxon>
        <taxon>Saccharomycotina</taxon>
        <taxon>Saccharomycetes</taxon>
        <taxon>Saccharomycetales</taxon>
        <taxon>Saccharomycetaceae</taxon>
        <taxon>Saccharomyces</taxon>
    </lineage>
</organism>
<accession>B5VHL3</accession>
<feature type="chain" id="PRO_5002839064" evidence="1">
    <location>
        <begin position="18"/>
        <end position="183"/>
    </location>
</feature>
<dbReference type="EMBL" id="ABSV01000691">
    <property type="protein sequence ID" value="EDZ72583.1"/>
    <property type="molecule type" value="Genomic_DNA"/>
</dbReference>
<evidence type="ECO:0000313" key="3">
    <source>
        <dbReference type="Proteomes" id="UP000008988"/>
    </source>
</evidence>
<comment type="caution">
    <text evidence="2">The sequence shown here is derived from an EMBL/GenBank/DDBJ whole genome shotgun (WGS) entry which is preliminary data.</text>
</comment>
<gene>
    <name evidence="2" type="ORF">AWRI1631_51530</name>
</gene>
<reference evidence="2 3" key="1">
    <citation type="journal article" date="2008" name="FEMS Yeast Res.">
        <title>Comparative genome analysis of a Saccharomyces cerevisiae wine strain.</title>
        <authorList>
            <person name="Borneman A.R."/>
            <person name="Forgan A.H."/>
            <person name="Pretorius I.S."/>
            <person name="Chambers P.J."/>
        </authorList>
    </citation>
    <scope>NUCLEOTIDE SEQUENCE [LARGE SCALE GENOMIC DNA]</scope>
    <source>
        <strain evidence="2 3">AWRI1631</strain>
    </source>
</reference>
<dbReference type="AlphaFoldDB" id="B5VHL3"/>
<feature type="signal peptide" evidence="1">
    <location>
        <begin position="1"/>
        <end position="17"/>
    </location>
</feature>
<sequence>MVLFILVLYTCIQDGNGLLCGYISFSNTPMTSTKCWIGTVCFSIPCSFLVHFHCSSLHLFSNCFLHRSFSPHLMPRISISTLGQLFEPTITHNGIPMAWDNFILAPIPSFSLNWSRMSFCKFCMVGSFSSFDLTSCNLCEFSGLFGPVQIDTLYGAIIAGHLNPLESRPSSAIAPTSLLTPMP</sequence>
<evidence type="ECO:0000313" key="2">
    <source>
        <dbReference type="EMBL" id="EDZ72583.1"/>
    </source>
</evidence>
<name>B5VHL3_YEAS6</name>